<proteinExistence type="predicted"/>
<feature type="domain" description="EF-hand" evidence="2">
    <location>
        <begin position="41"/>
        <end position="76"/>
    </location>
</feature>
<dbReference type="CDD" id="cd00051">
    <property type="entry name" value="EFh"/>
    <property type="match status" value="1"/>
</dbReference>
<accession>A0A2P6TNJ6</accession>
<protein>
    <submittedName>
        <fullName evidence="3">Calcium-binding CML20</fullName>
    </submittedName>
</protein>
<reference evidence="3 4" key="1">
    <citation type="journal article" date="2018" name="Plant J.">
        <title>Genome sequences of Chlorella sorokiniana UTEX 1602 and Micractinium conductrix SAG 241.80: implications to maltose excretion by a green alga.</title>
        <authorList>
            <person name="Arriola M.B."/>
            <person name="Velmurugan N."/>
            <person name="Zhang Y."/>
            <person name="Plunkett M.H."/>
            <person name="Hondzo H."/>
            <person name="Barney B.M."/>
        </authorList>
    </citation>
    <scope>NUCLEOTIDE SEQUENCE [LARGE SCALE GENOMIC DNA]</scope>
    <source>
        <strain evidence="4">UTEX 1602</strain>
    </source>
</reference>
<dbReference type="InterPro" id="IPR011992">
    <property type="entry name" value="EF-hand-dom_pair"/>
</dbReference>
<dbReference type="SMART" id="SM00054">
    <property type="entry name" value="EFh"/>
    <property type="match status" value="1"/>
</dbReference>
<dbReference type="STRING" id="3076.A0A2P6TNJ6"/>
<organism evidence="3 4">
    <name type="scientific">Chlorella sorokiniana</name>
    <name type="common">Freshwater green alga</name>
    <dbReference type="NCBI Taxonomy" id="3076"/>
    <lineage>
        <taxon>Eukaryota</taxon>
        <taxon>Viridiplantae</taxon>
        <taxon>Chlorophyta</taxon>
        <taxon>core chlorophytes</taxon>
        <taxon>Trebouxiophyceae</taxon>
        <taxon>Chlorellales</taxon>
        <taxon>Chlorellaceae</taxon>
        <taxon>Chlorella clade</taxon>
        <taxon>Chlorella</taxon>
    </lineage>
</organism>
<dbReference type="Gene3D" id="1.10.238.10">
    <property type="entry name" value="EF-hand"/>
    <property type="match status" value="1"/>
</dbReference>
<sequence length="242" mass="26104">MAAAGADTHKLVSQLPPDTAESVLAWLASRGKDLPVHIPVKTIRFARECFQLIDTDGSGTLEPGELRAVFTALGRPASLRQVSRLVESVAGAGATSLRFSDFAQMMHGAVSTRRREEAELHALMQADVNLGGQAGGGGDAEDEPPLQWTDFHLLAKAFRRRVVVNGVINNSAGWREKVLSLAERQAANSRAATANAASLEAECSRRRQHTQQMRQQTERPVGQAQRRRLAALALVRGGPDSV</sequence>
<evidence type="ECO:0000256" key="1">
    <source>
        <dbReference type="ARBA" id="ARBA00022837"/>
    </source>
</evidence>
<dbReference type="AlphaFoldDB" id="A0A2P6TNJ6"/>
<dbReference type="Proteomes" id="UP000239899">
    <property type="component" value="Unassembled WGS sequence"/>
</dbReference>
<dbReference type="PROSITE" id="PS00018">
    <property type="entry name" value="EF_HAND_1"/>
    <property type="match status" value="1"/>
</dbReference>
<evidence type="ECO:0000313" key="3">
    <source>
        <dbReference type="EMBL" id="PRW50910.1"/>
    </source>
</evidence>
<dbReference type="PROSITE" id="PS50222">
    <property type="entry name" value="EF_HAND_2"/>
    <property type="match status" value="1"/>
</dbReference>
<gene>
    <name evidence="3" type="ORF">C2E21_5320</name>
</gene>
<keyword evidence="4" id="KW-1185">Reference proteome</keyword>
<dbReference type="InterPro" id="IPR018247">
    <property type="entry name" value="EF_Hand_1_Ca_BS"/>
</dbReference>
<dbReference type="Pfam" id="PF13405">
    <property type="entry name" value="EF-hand_6"/>
    <property type="match status" value="1"/>
</dbReference>
<dbReference type="SUPFAM" id="SSF47473">
    <property type="entry name" value="EF-hand"/>
    <property type="match status" value="1"/>
</dbReference>
<evidence type="ECO:0000313" key="4">
    <source>
        <dbReference type="Proteomes" id="UP000239899"/>
    </source>
</evidence>
<comment type="caution">
    <text evidence="3">The sequence shown here is derived from an EMBL/GenBank/DDBJ whole genome shotgun (WGS) entry which is preliminary data.</text>
</comment>
<dbReference type="GO" id="GO:0005509">
    <property type="term" value="F:calcium ion binding"/>
    <property type="evidence" value="ECO:0007669"/>
    <property type="project" value="InterPro"/>
</dbReference>
<dbReference type="InterPro" id="IPR002048">
    <property type="entry name" value="EF_hand_dom"/>
</dbReference>
<keyword evidence="1" id="KW-0106">Calcium</keyword>
<dbReference type="OrthoDB" id="26525at2759"/>
<name>A0A2P6TNJ6_CHLSO</name>
<evidence type="ECO:0000259" key="2">
    <source>
        <dbReference type="PROSITE" id="PS50222"/>
    </source>
</evidence>
<dbReference type="EMBL" id="LHPG02000010">
    <property type="protein sequence ID" value="PRW50910.1"/>
    <property type="molecule type" value="Genomic_DNA"/>
</dbReference>